<evidence type="ECO:0000256" key="1">
    <source>
        <dbReference type="SAM" id="MobiDB-lite"/>
    </source>
</evidence>
<feature type="region of interest" description="Disordered" evidence="1">
    <location>
        <begin position="49"/>
        <end position="74"/>
    </location>
</feature>
<protein>
    <submittedName>
        <fullName evidence="2">Uncharacterized protein</fullName>
    </submittedName>
</protein>
<dbReference type="AlphaFoldDB" id="A0AAN8IEM6"/>
<organism evidence="2 3">
    <name type="scientific">Trichostrongylus colubriformis</name>
    <name type="common">Black scour worm</name>
    <dbReference type="NCBI Taxonomy" id="6319"/>
    <lineage>
        <taxon>Eukaryota</taxon>
        <taxon>Metazoa</taxon>
        <taxon>Ecdysozoa</taxon>
        <taxon>Nematoda</taxon>
        <taxon>Chromadorea</taxon>
        <taxon>Rhabditida</taxon>
        <taxon>Rhabditina</taxon>
        <taxon>Rhabditomorpha</taxon>
        <taxon>Strongyloidea</taxon>
        <taxon>Trichostrongylidae</taxon>
        <taxon>Trichostrongylus</taxon>
    </lineage>
</organism>
<gene>
    <name evidence="2" type="ORF">GCK32_013663</name>
</gene>
<feature type="non-terminal residue" evidence="2">
    <location>
        <position position="1"/>
    </location>
</feature>
<dbReference type="EMBL" id="WIXE01019004">
    <property type="protein sequence ID" value="KAK5970426.1"/>
    <property type="molecule type" value="Genomic_DNA"/>
</dbReference>
<comment type="caution">
    <text evidence="2">The sequence shown here is derived from an EMBL/GenBank/DDBJ whole genome shotgun (WGS) entry which is preliminary data.</text>
</comment>
<accession>A0AAN8IEM6</accession>
<keyword evidence="3" id="KW-1185">Reference proteome</keyword>
<proteinExistence type="predicted"/>
<name>A0AAN8IEM6_TRICO</name>
<dbReference type="Proteomes" id="UP001331761">
    <property type="component" value="Unassembled WGS sequence"/>
</dbReference>
<sequence>ISVCCELFTQAISLVRITGSVHSSPLLPSSLPLWEYVFNITSDVKKKKSNQFGDDDDLSDTDSGSTVSEKTKQNVLPVFTQKRQQILPGATLKPRKHPPWYSTRILEEERPDLAGMDGKLNLEREEAALMDMFIRGKSDLQTGDLIITDDK</sequence>
<evidence type="ECO:0000313" key="2">
    <source>
        <dbReference type="EMBL" id="KAK5970426.1"/>
    </source>
</evidence>
<reference evidence="2 3" key="1">
    <citation type="submission" date="2019-10" db="EMBL/GenBank/DDBJ databases">
        <title>Assembly and Annotation for the nematode Trichostrongylus colubriformis.</title>
        <authorList>
            <person name="Martin J."/>
        </authorList>
    </citation>
    <scope>NUCLEOTIDE SEQUENCE [LARGE SCALE GENOMIC DNA]</scope>
    <source>
        <strain evidence="2">G859</strain>
        <tissue evidence="2">Whole worm</tissue>
    </source>
</reference>
<evidence type="ECO:0000313" key="3">
    <source>
        <dbReference type="Proteomes" id="UP001331761"/>
    </source>
</evidence>